<evidence type="ECO:0000313" key="2">
    <source>
        <dbReference type="EMBL" id="VEN49334.1"/>
    </source>
</evidence>
<dbReference type="CDD" id="cd09917">
    <property type="entry name" value="F-box_SF"/>
    <property type="match status" value="1"/>
</dbReference>
<dbReference type="EMBL" id="CAACVG010008325">
    <property type="protein sequence ID" value="VEN49334.1"/>
    <property type="molecule type" value="Genomic_DNA"/>
</dbReference>
<dbReference type="Pfam" id="PF12937">
    <property type="entry name" value="F-box-like"/>
    <property type="match status" value="1"/>
</dbReference>
<dbReference type="InterPro" id="IPR001810">
    <property type="entry name" value="F-box_dom"/>
</dbReference>
<dbReference type="OrthoDB" id="2153609at2759"/>
<dbReference type="Gene3D" id="3.80.10.10">
    <property type="entry name" value="Ribonuclease Inhibitor"/>
    <property type="match status" value="2"/>
</dbReference>
<reference evidence="2 3" key="1">
    <citation type="submission" date="2019-01" db="EMBL/GenBank/DDBJ databases">
        <authorList>
            <person name="Sayadi A."/>
        </authorList>
    </citation>
    <scope>NUCLEOTIDE SEQUENCE [LARGE SCALE GENOMIC DNA]</scope>
</reference>
<dbReference type="SMART" id="SM00256">
    <property type="entry name" value="FBOX"/>
    <property type="match status" value="1"/>
</dbReference>
<dbReference type="PANTHER" id="PTHR38926">
    <property type="entry name" value="F-BOX DOMAIN CONTAINING PROTEIN, EXPRESSED"/>
    <property type="match status" value="1"/>
</dbReference>
<dbReference type="Gene3D" id="1.20.1280.50">
    <property type="match status" value="1"/>
</dbReference>
<sequence>MMKKGLFFVKKPQETNKLSDLDKYSEFMGQDYFVKLPYEVMIHIFQYLDLKSLCRCARVNKRWNEIINDPFLYQNLSLKPYWYLVNCDTIDYFMKKCTSLKKLDVSWCGNDIEGFDKMLAMLIGANCDTLTHCSLSNCKYISREMLTELSTCSNLVDLRLKNTNNCFKLENPSLEYLDKLVSLDLTASNIEDGDLICILRQNPNLKHIIIDLCENLSSLDIVIEAAVNYNPKLTCWSSWKTLSITAEGVKKFGKFPFLKELDLGWCLINKDPSDSLRYIADGCPLLSRLILSEWRGLNDLLVIRLIMTCKELTQLDFLGITTLSAEVCEKALLYLPKLRLLDLSYCESIRQDEVEIWRQQYPHITIQRSCQYTSMAYTN</sequence>
<gene>
    <name evidence="2" type="ORF">CALMAC_LOCUS10482</name>
</gene>
<keyword evidence="3" id="KW-1185">Reference proteome</keyword>
<dbReference type="Proteomes" id="UP000410492">
    <property type="component" value="Unassembled WGS sequence"/>
</dbReference>
<evidence type="ECO:0000259" key="1">
    <source>
        <dbReference type="PROSITE" id="PS50181"/>
    </source>
</evidence>
<dbReference type="PANTHER" id="PTHR38926:SF72">
    <property type="entry name" value="IM:7136021-RELATED"/>
    <property type="match status" value="1"/>
</dbReference>
<organism evidence="2 3">
    <name type="scientific">Callosobruchus maculatus</name>
    <name type="common">Southern cowpea weevil</name>
    <name type="synonym">Pulse bruchid</name>
    <dbReference type="NCBI Taxonomy" id="64391"/>
    <lineage>
        <taxon>Eukaryota</taxon>
        <taxon>Metazoa</taxon>
        <taxon>Ecdysozoa</taxon>
        <taxon>Arthropoda</taxon>
        <taxon>Hexapoda</taxon>
        <taxon>Insecta</taxon>
        <taxon>Pterygota</taxon>
        <taxon>Neoptera</taxon>
        <taxon>Endopterygota</taxon>
        <taxon>Coleoptera</taxon>
        <taxon>Polyphaga</taxon>
        <taxon>Cucujiformia</taxon>
        <taxon>Chrysomeloidea</taxon>
        <taxon>Chrysomelidae</taxon>
        <taxon>Bruchinae</taxon>
        <taxon>Bruchini</taxon>
        <taxon>Callosobruchus</taxon>
    </lineage>
</organism>
<feature type="domain" description="F-box" evidence="1">
    <location>
        <begin position="30"/>
        <end position="76"/>
    </location>
</feature>
<dbReference type="PROSITE" id="PS50181">
    <property type="entry name" value="FBOX"/>
    <property type="match status" value="1"/>
</dbReference>
<dbReference type="InterPro" id="IPR036047">
    <property type="entry name" value="F-box-like_dom_sf"/>
</dbReference>
<protein>
    <recommendedName>
        <fullName evidence="1">F-box domain-containing protein</fullName>
    </recommendedName>
</protein>
<dbReference type="SUPFAM" id="SSF81383">
    <property type="entry name" value="F-box domain"/>
    <property type="match status" value="1"/>
</dbReference>
<name>A0A653CN33_CALMS</name>
<accession>A0A653CN33</accession>
<dbReference type="AlphaFoldDB" id="A0A653CN33"/>
<dbReference type="InterPro" id="IPR032675">
    <property type="entry name" value="LRR_dom_sf"/>
</dbReference>
<dbReference type="SUPFAM" id="SSF52047">
    <property type="entry name" value="RNI-like"/>
    <property type="match status" value="1"/>
</dbReference>
<proteinExistence type="predicted"/>
<evidence type="ECO:0000313" key="3">
    <source>
        <dbReference type="Proteomes" id="UP000410492"/>
    </source>
</evidence>